<dbReference type="EMBL" id="WJBU01000016">
    <property type="protein sequence ID" value="MRD48859.1"/>
    <property type="molecule type" value="Genomic_DNA"/>
</dbReference>
<dbReference type="Gene3D" id="3.30.300.30">
    <property type="match status" value="1"/>
</dbReference>
<evidence type="ECO:0000313" key="2">
    <source>
        <dbReference type="EMBL" id="MRD48859.1"/>
    </source>
</evidence>
<keyword evidence="3" id="KW-1185">Reference proteome</keyword>
<dbReference type="OrthoDB" id="56632at2"/>
<dbReference type="Proteomes" id="UP000487350">
    <property type="component" value="Unassembled WGS sequence"/>
</dbReference>
<dbReference type="Pfam" id="PF00501">
    <property type="entry name" value="AMP-binding"/>
    <property type="match status" value="1"/>
</dbReference>
<evidence type="ECO:0000313" key="3">
    <source>
        <dbReference type="Proteomes" id="UP000487350"/>
    </source>
</evidence>
<dbReference type="Gene3D" id="3.40.50.12780">
    <property type="entry name" value="N-terminal domain of ligase-like"/>
    <property type="match status" value="1"/>
</dbReference>
<evidence type="ECO:0000259" key="1">
    <source>
        <dbReference type="Pfam" id="PF00501"/>
    </source>
</evidence>
<reference evidence="2 3" key="1">
    <citation type="submission" date="2019-11" db="EMBL/GenBank/DDBJ databases">
        <title>Caenimonas koreensis gen. nov., sp. nov., isolated from activated sludge.</title>
        <authorList>
            <person name="Seung H.R."/>
        </authorList>
    </citation>
    <scope>NUCLEOTIDE SEQUENCE [LARGE SCALE GENOMIC DNA]</scope>
    <source>
        <strain evidence="2 3">EMB320</strain>
    </source>
</reference>
<dbReference type="PANTHER" id="PTHR43845">
    <property type="entry name" value="BLR5969 PROTEIN"/>
    <property type="match status" value="1"/>
</dbReference>
<dbReference type="PANTHER" id="PTHR43845:SF1">
    <property type="entry name" value="BLR5969 PROTEIN"/>
    <property type="match status" value="1"/>
</dbReference>
<gene>
    <name evidence="2" type="ORF">GHT07_16345</name>
</gene>
<dbReference type="RefSeq" id="WP_153586173.1">
    <property type="nucleotide sequence ID" value="NZ_WJBU01000016.1"/>
</dbReference>
<accession>A0A844BBA9</accession>
<organism evidence="2 3">
    <name type="scientific">Caenimonas koreensis DSM 17982</name>
    <dbReference type="NCBI Taxonomy" id="1121255"/>
    <lineage>
        <taxon>Bacteria</taxon>
        <taxon>Pseudomonadati</taxon>
        <taxon>Pseudomonadota</taxon>
        <taxon>Betaproteobacteria</taxon>
        <taxon>Burkholderiales</taxon>
        <taxon>Comamonadaceae</taxon>
        <taxon>Caenimonas</taxon>
    </lineage>
</organism>
<comment type="caution">
    <text evidence="2">The sequence shown here is derived from an EMBL/GenBank/DDBJ whole genome shotgun (WGS) entry which is preliminary data.</text>
</comment>
<feature type="domain" description="AMP-dependent synthetase/ligase" evidence="1">
    <location>
        <begin position="143"/>
        <end position="280"/>
    </location>
</feature>
<dbReference type="SUPFAM" id="SSF56801">
    <property type="entry name" value="Acetyl-CoA synthetase-like"/>
    <property type="match status" value="1"/>
</dbReference>
<name>A0A844BBA9_9BURK</name>
<proteinExistence type="predicted"/>
<dbReference type="InterPro" id="IPR042099">
    <property type="entry name" value="ANL_N_sf"/>
</dbReference>
<dbReference type="AlphaFoldDB" id="A0A844BBA9"/>
<dbReference type="InterPro" id="IPR000873">
    <property type="entry name" value="AMP-dep_synth/lig_dom"/>
</dbReference>
<protein>
    <submittedName>
        <fullName evidence="2">AMP-binding protein</fullName>
    </submittedName>
</protein>
<dbReference type="InterPro" id="IPR045851">
    <property type="entry name" value="AMP-bd_C_sf"/>
</dbReference>
<sequence length="415" mass="44626">MSEFFDALEQRDTAQRERDLMAALPLQVAHAQATSPAMREILSGVDAAAVTSRAALAKLPVTRKHELLERQVAQRASDAFGGFSSLVRGPAMRRIYASPGPIYEPDGGTPDYWRSARALYAAGFRAGDLVHNSFSYHMTPGAFIMESGAHAIGCTVFPAGIGQTEQQLQAIAELRSNAYVGTPSFLRILVEKAQETSTDISSMRKAMTGGEALPPSLRDWFAERGMAVYQSYATADLGLIAYETSARQGLVLDEGVIVEIVRPGTGEPVPEGEVGEVVVTTLNRGYPLIRFGTGDLSALMPGACPTGRTNGRIRGWLGRADQTTKIRGMFVHPSQVADIAKRFPEVVKARLVVSGEMANDVMTLQVEAHGTPQGLDARIGEAIRDVTKLRGDVLLVAPGSLPNDGKVIEDARSYK</sequence>